<dbReference type="InterPro" id="IPR036873">
    <property type="entry name" value="Rhodanese-like_dom_sf"/>
</dbReference>
<evidence type="ECO:0000256" key="3">
    <source>
        <dbReference type="ARBA" id="ARBA00022618"/>
    </source>
</evidence>
<dbReference type="AlphaFoldDB" id="A0AAV9IW65"/>
<dbReference type="EMBL" id="JANCYW010000007">
    <property type="protein sequence ID" value="KAK4536043.1"/>
    <property type="molecule type" value="Genomic_DNA"/>
</dbReference>
<dbReference type="GO" id="GO:0004725">
    <property type="term" value="F:protein tyrosine phosphatase activity"/>
    <property type="evidence" value="ECO:0007669"/>
    <property type="project" value="UniProtKB-EC"/>
</dbReference>
<feature type="region of interest" description="Disordered" evidence="7">
    <location>
        <begin position="1"/>
        <end position="40"/>
    </location>
</feature>
<dbReference type="GO" id="GO:0005737">
    <property type="term" value="C:cytoplasm"/>
    <property type="evidence" value="ECO:0007669"/>
    <property type="project" value="TreeGrafter"/>
</dbReference>
<dbReference type="InterPro" id="IPR001763">
    <property type="entry name" value="Rhodanese-like_dom"/>
</dbReference>
<comment type="similarity">
    <text evidence="1">Belongs to the MPI phosphatase family.</text>
</comment>
<dbReference type="Pfam" id="PF00581">
    <property type="entry name" value="Rhodanese"/>
    <property type="match status" value="1"/>
</dbReference>
<dbReference type="GO" id="GO:0000086">
    <property type="term" value="P:G2/M transition of mitotic cell cycle"/>
    <property type="evidence" value="ECO:0007669"/>
    <property type="project" value="TreeGrafter"/>
</dbReference>
<dbReference type="PANTHER" id="PTHR10828:SF17">
    <property type="entry name" value="PROTEIN-TYROSINE-PHOSPHATASE"/>
    <property type="match status" value="1"/>
</dbReference>
<feature type="region of interest" description="Disordered" evidence="7">
    <location>
        <begin position="52"/>
        <end position="77"/>
    </location>
</feature>
<dbReference type="Proteomes" id="UP001301350">
    <property type="component" value="Unassembled WGS sequence"/>
</dbReference>
<reference evidence="9 10" key="1">
    <citation type="submission" date="2022-07" db="EMBL/GenBank/DDBJ databases">
        <title>Genome-wide signatures of adaptation to extreme environments.</title>
        <authorList>
            <person name="Cho C.H."/>
            <person name="Yoon H.S."/>
        </authorList>
    </citation>
    <scope>NUCLEOTIDE SEQUENCE [LARGE SCALE GENOMIC DNA]</scope>
    <source>
        <strain evidence="9 10">DBV 063 E5</strain>
    </source>
</reference>
<evidence type="ECO:0000259" key="8">
    <source>
        <dbReference type="PROSITE" id="PS50206"/>
    </source>
</evidence>
<dbReference type="Gene3D" id="3.40.250.10">
    <property type="entry name" value="Rhodanese-like domain"/>
    <property type="match status" value="1"/>
</dbReference>
<dbReference type="GO" id="GO:0110032">
    <property type="term" value="P:positive regulation of G2/MI transition of meiotic cell cycle"/>
    <property type="evidence" value="ECO:0007669"/>
    <property type="project" value="TreeGrafter"/>
</dbReference>
<keyword evidence="4" id="KW-0378">Hydrolase</keyword>
<evidence type="ECO:0000313" key="9">
    <source>
        <dbReference type="EMBL" id="KAK4536043.1"/>
    </source>
</evidence>
<dbReference type="GO" id="GO:0005634">
    <property type="term" value="C:nucleus"/>
    <property type="evidence" value="ECO:0007669"/>
    <property type="project" value="TreeGrafter"/>
</dbReference>
<evidence type="ECO:0000256" key="5">
    <source>
        <dbReference type="ARBA" id="ARBA00022912"/>
    </source>
</evidence>
<organism evidence="9 10">
    <name type="scientific">Cyanidium caldarium</name>
    <name type="common">Red alga</name>
    <dbReference type="NCBI Taxonomy" id="2771"/>
    <lineage>
        <taxon>Eukaryota</taxon>
        <taxon>Rhodophyta</taxon>
        <taxon>Bangiophyceae</taxon>
        <taxon>Cyanidiales</taxon>
        <taxon>Cyanidiaceae</taxon>
        <taxon>Cyanidium</taxon>
    </lineage>
</organism>
<dbReference type="SMART" id="SM00450">
    <property type="entry name" value="RHOD"/>
    <property type="match status" value="1"/>
</dbReference>
<accession>A0AAV9IW65</accession>
<evidence type="ECO:0000256" key="7">
    <source>
        <dbReference type="SAM" id="MobiDB-lite"/>
    </source>
</evidence>
<dbReference type="EC" id="3.1.3.48" evidence="2"/>
<dbReference type="GO" id="GO:0010971">
    <property type="term" value="P:positive regulation of G2/M transition of mitotic cell cycle"/>
    <property type="evidence" value="ECO:0007669"/>
    <property type="project" value="TreeGrafter"/>
</dbReference>
<dbReference type="PRINTS" id="PR00716">
    <property type="entry name" value="MPIPHPHTASE"/>
</dbReference>
<dbReference type="SUPFAM" id="SSF52821">
    <property type="entry name" value="Rhodanese/Cell cycle control phosphatase"/>
    <property type="match status" value="1"/>
</dbReference>
<comment type="caution">
    <text evidence="9">The sequence shown here is derived from an EMBL/GenBank/DDBJ whole genome shotgun (WGS) entry which is preliminary data.</text>
</comment>
<dbReference type="InterPro" id="IPR000751">
    <property type="entry name" value="MPI_Phosphatase"/>
</dbReference>
<evidence type="ECO:0000256" key="2">
    <source>
        <dbReference type="ARBA" id="ARBA00013064"/>
    </source>
</evidence>
<proteinExistence type="inferred from homology"/>
<dbReference type="PROSITE" id="PS50206">
    <property type="entry name" value="RHODANESE_3"/>
    <property type="match status" value="1"/>
</dbReference>
<evidence type="ECO:0000256" key="1">
    <source>
        <dbReference type="ARBA" id="ARBA00011065"/>
    </source>
</evidence>
<feature type="domain" description="Rhodanese" evidence="8">
    <location>
        <begin position="103"/>
        <end position="218"/>
    </location>
</feature>
<keyword evidence="6" id="KW-0131">Cell cycle</keyword>
<evidence type="ECO:0000313" key="10">
    <source>
        <dbReference type="Proteomes" id="UP001301350"/>
    </source>
</evidence>
<evidence type="ECO:0000256" key="4">
    <source>
        <dbReference type="ARBA" id="ARBA00022801"/>
    </source>
</evidence>
<keyword evidence="3" id="KW-0132">Cell division</keyword>
<name>A0AAV9IW65_CYACA</name>
<dbReference type="GO" id="GO:0051301">
    <property type="term" value="P:cell division"/>
    <property type="evidence" value="ECO:0007669"/>
    <property type="project" value="UniProtKB-KW"/>
</dbReference>
<keyword evidence="10" id="KW-1185">Reference proteome</keyword>
<evidence type="ECO:0000256" key="6">
    <source>
        <dbReference type="ARBA" id="ARBA00023306"/>
    </source>
</evidence>
<gene>
    <name evidence="9" type="ORF">CDCA_CDCA07G2068</name>
</gene>
<dbReference type="PANTHER" id="PTHR10828">
    <property type="entry name" value="M-PHASE INDUCER PHOSPHATASE DUAL SPECIFICITY PHOSPHATASE CDC25"/>
    <property type="match status" value="1"/>
</dbReference>
<keyword evidence="5" id="KW-0904">Protein phosphatase</keyword>
<protein>
    <recommendedName>
        <fullName evidence="2">protein-tyrosine-phosphatase</fullName>
        <ecNumber evidence="2">3.1.3.48</ecNumber>
    </recommendedName>
</protein>
<sequence>MSTLGSAFPDAKKARAPPTARHLSHGWSSDEEDEEDESQRVLSISFCSSNGEAVDDAVDDTPARKPGARPYARPSPVRTSAGVVERVTPAQVLQWMSGPFPHSRRRLLLVDCRYPYEYEAGHVRGAINAYTPEQAYAHLFPDMTAAAADTDAPPSPCDTVIFYCEYSSQRAPKMYQAVRSLDRELHLHRYPYLQYPRLLVMEGGYRAAYRQFGTALCDGQYRRMCEDTAMRDGARLWGRARRSSSFARSGRLAWLGRLPEPHTPRSLSAPGGLALPQRRRLDLESLTDAPAGAKRLLFDPPGE</sequence>